<keyword evidence="1" id="KW-0472">Membrane</keyword>
<sequence>MTHSEKPKRRGGKMLSIQIVRSTREDLKHESMSETVEMSDMSCRHFIFYPLMYGGYFFFVFLSSAALQNRTDRGGVVCHLIISQ</sequence>
<proteinExistence type="evidence at transcript level"/>
<accession>C0P8W6</accession>
<feature type="transmembrane region" description="Helical" evidence="1">
    <location>
        <begin position="46"/>
        <end position="67"/>
    </location>
</feature>
<evidence type="ECO:0000256" key="1">
    <source>
        <dbReference type="SAM" id="Phobius"/>
    </source>
</evidence>
<dbReference type="EMBL" id="BT064735">
    <property type="protein sequence ID" value="ACN30611.1"/>
    <property type="molecule type" value="mRNA"/>
</dbReference>
<dbReference type="AlphaFoldDB" id="C0P8W6"/>
<keyword evidence="1" id="KW-0812">Transmembrane</keyword>
<name>C0P8W6_MAIZE</name>
<keyword evidence="1" id="KW-1133">Transmembrane helix</keyword>
<evidence type="ECO:0000313" key="2">
    <source>
        <dbReference type="EMBL" id="ACN30611.1"/>
    </source>
</evidence>
<protein>
    <submittedName>
        <fullName evidence="2">Uncharacterized protein</fullName>
    </submittedName>
</protein>
<reference evidence="2" key="1">
    <citation type="journal article" date="2009" name="PLoS Genet.">
        <title>Sequencing, mapping, and analysis of 27,455 maize full-length cDNAs.</title>
        <authorList>
            <person name="Soderlund C."/>
            <person name="Descour A."/>
            <person name="Kudrna D."/>
            <person name="Bomhoff M."/>
            <person name="Boyd L."/>
            <person name="Currie J."/>
            <person name="Angelova A."/>
            <person name="Collura K."/>
            <person name="Wissotski M."/>
            <person name="Ashley E."/>
            <person name="Morrow D."/>
            <person name="Fernandes J."/>
            <person name="Walbot V."/>
            <person name="Yu Y."/>
        </authorList>
    </citation>
    <scope>NUCLEOTIDE SEQUENCE</scope>
    <source>
        <strain evidence="2">B73</strain>
    </source>
</reference>
<organism evidence="2">
    <name type="scientific">Zea mays</name>
    <name type="common">Maize</name>
    <dbReference type="NCBI Taxonomy" id="4577"/>
    <lineage>
        <taxon>Eukaryota</taxon>
        <taxon>Viridiplantae</taxon>
        <taxon>Streptophyta</taxon>
        <taxon>Embryophyta</taxon>
        <taxon>Tracheophyta</taxon>
        <taxon>Spermatophyta</taxon>
        <taxon>Magnoliopsida</taxon>
        <taxon>Liliopsida</taxon>
        <taxon>Poales</taxon>
        <taxon>Poaceae</taxon>
        <taxon>PACMAD clade</taxon>
        <taxon>Panicoideae</taxon>
        <taxon>Andropogonodae</taxon>
        <taxon>Andropogoneae</taxon>
        <taxon>Tripsacinae</taxon>
        <taxon>Zea</taxon>
    </lineage>
</organism>